<accession>A0A0E9V4Y0</accession>
<proteinExistence type="predicted"/>
<reference evidence="1" key="1">
    <citation type="submission" date="2014-11" db="EMBL/GenBank/DDBJ databases">
        <authorList>
            <person name="Amaro Gonzalez C."/>
        </authorList>
    </citation>
    <scope>NUCLEOTIDE SEQUENCE</scope>
</reference>
<reference evidence="1" key="2">
    <citation type="journal article" date="2015" name="Fish Shellfish Immunol.">
        <title>Early steps in the European eel (Anguilla anguilla)-Vibrio vulnificus interaction in the gills: Role of the RtxA13 toxin.</title>
        <authorList>
            <person name="Callol A."/>
            <person name="Pajuelo D."/>
            <person name="Ebbesson L."/>
            <person name="Teles M."/>
            <person name="MacKenzie S."/>
            <person name="Amaro C."/>
        </authorList>
    </citation>
    <scope>NUCLEOTIDE SEQUENCE</scope>
</reference>
<organism evidence="1">
    <name type="scientific">Anguilla anguilla</name>
    <name type="common">European freshwater eel</name>
    <name type="synonym">Muraena anguilla</name>
    <dbReference type="NCBI Taxonomy" id="7936"/>
    <lineage>
        <taxon>Eukaryota</taxon>
        <taxon>Metazoa</taxon>
        <taxon>Chordata</taxon>
        <taxon>Craniata</taxon>
        <taxon>Vertebrata</taxon>
        <taxon>Euteleostomi</taxon>
        <taxon>Actinopterygii</taxon>
        <taxon>Neopterygii</taxon>
        <taxon>Teleostei</taxon>
        <taxon>Anguilliformes</taxon>
        <taxon>Anguillidae</taxon>
        <taxon>Anguilla</taxon>
    </lineage>
</organism>
<protein>
    <submittedName>
        <fullName evidence="1">Uncharacterized protein</fullName>
    </submittedName>
</protein>
<evidence type="ECO:0000313" key="1">
    <source>
        <dbReference type="EMBL" id="JAH72500.1"/>
    </source>
</evidence>
<dbReference type="EMBL" id="GBXM01036077">
    <property type="protein sequence ID" value="JAH72500.1"/>
    <property type="molecule type" value="Transcribed_RNA"/>
</dbReference>
<sequence>MLRKGTGQWWTSLTADHRRHDNMLRRVSRTTIPM</sequence>
<dbReference type="AlphaFoldDB" id="A0A0E9V4Y0"/>
<name>A0A0E9V4Y0_ANGAN</name>